<reference evidence="1" key="1">
    <citation type="submission" date="2020-10" db="EMBL/GenBank/DDBJ databases">
        <title>Unveiling of a novel bifunctional photoreceptor, Dualchrome1, isolated from a cosmopolitan green alga.</title>
        <authorList>
            <person name="Suzuki S."/>
            <person name="Kawachi M."/>
        </authorList>
    </citation>
    <scope>NUCLEOTIDE SEQUENCE</scope>
    <source>
        <strain evidence="1">NIES 2893</strain>
    </source>
</reference>
<comment type="caution">
    <text evidence="1">The sequence shown here is derived from an EMBL/GenBank/DDBJ whole genome shotgun (WGS) entry which is preliminary data.</text>
</comment>
<dbReference type="EMBL" id="BNJQ01000024">
    <property type="protein sequence ID" value="GHP09307.1"/>
    <property type="molecule type" value="Genomic_DNA"/>
</dbReference>
<dbReference type="AlphaFoldDB" id="A0A830HWL4"/>
<proteinExistence type="predicted"/>
<protein>
    <submittedName>
        <fullName evidence="1">Uncharacterized protein</fullName>
    </submittedName>
</protein>
<organism evidence="1 2">
    <name type="scientific">Pycnococcus provasolii</name>
    <dbReference type="NCBI Taxonomy" id="41880"/>
    <lineage>
        <taxon>Eukaryota</taxon>
        <taxon>Viridiplantae</taxon>
        <taxon>Chlorophyta</taxon>
        <taxon>Pseudoscourfieldiophyceae</taxon>
        <taxon>Pseudoscourfieldiales</taxon>
        <taxon>Pycnococcaceae</taxon>
        <taxon>Pycnococcus</taxon>
    </lineage>
</organism>
<evidence type="ECO:0000313" key="1">
    <source>
        <dbReference type="EMBL" id="GHP09307.1"/>
    </source>
</evidence>
<sequence length="497" mass="54035">MSAPLARTQTQAQTRGTCRYGARRRHAPRRTTHCLALGEALDPAWNGAIATTLALAGAASIGGAAWEAKNVAPADCSAQSAATARTLPNKGRGYVLGTVPFFLAVPFFVRATFRTEVVAGSVWSFEQKQGIGLGLNTAVSVRMTAIRVRETGGLLLYSPVAPTGECLALIDELGGDVEHIVLGTTLFEHKQFFAPMARAYPNAVPHAAKNQWSWPLNIDSPIVGALPAPWRKLAKCEVNDDANTRLPAEFECATLDLPPVGLEARLSFTELALYHRPSRTLLVTDAVVSVPSNPPVSISQRDLLEWADDRNVAITGLRALGLFGVRSKAKEYGLKRVRARVSETSIAAAERLGWMRMCLTALYFGQRDVLRPEQSFRDVSRPTLLVPPVLGTLVYGDGGDDAAGIAAYAWAERVSRWPFRLVIPAHLAIAKAGKREWLSAFKPFQSSSLKWRAPWESASSVVSCYDAMDVACLRAVRAFLVDSGVIFLNENRPTRKM</sequence>
<name>A0A830HWL4_9CHLO</name>
<dbReference type="InterPro" id="IPR025638">
    <property type="entry name" value="DUF4336"/>
</dbReference>
<evidence type="ECO:0000313" key="2">
    <source>
        <dbReference type="Proteomes" id="UP000660262"/>
    </source>
</evidence>
<gene>
    <name evidence="1" type="ORF">PPROV_000804400</name>
</gene>
<dbReference type="Pfam" id="PF14234">
    <property type="entry name" value="DUF4336"/>
    <property type="match status" value="1"/>
</dbReference>
<dbReference type="PANTHER" id="PTHR33835:SF2">
    <property type="entry name" value="LYSINE-TRNA LIGASE"/>
    <property type="match status" value="1"/>
</dbReference>
<accession>A0A830HWL4</accession>
<dbReference type="Proteomes" id="UP000660262">
    <property type="component" value="Unassembled WGS sequence"/>
</dbReference>
<keyword evidence="2" id="KW-1185">Reference proteome</keyword>
<dbReference type="OrthoDB" id="421671at2759"/>
<dbReference type="PANTHER" id="PTHR33835">
    <property type="entry name" value="YALI0C07656P"/>
    <property type="match status" value="1"/>
</dbReference>